<dbReference type="Proteomes" id="UP000425960">
    <property type="component" value="Chromosome"/>
</dbReference>
<keyword evidence="2" id="KW-0031">Aminopeptidase</keyword>
<dbReference type="Pfam" id="PF00557">
    <property type="entry name" value="Peptidase_M24"/>
    <property type="match status" value="1"/>
</dbReference>
<reference evidence="2 3" key="1">
    <citation type="submission" date="2019-11" db="EMBL/GenBank/DDBJ databases">
        <title>Comparative genomics of hydrocarbon-degrading Desulfosarcina strains.</title>
        <authorList>
            <person name="Watanabe M."/>
            <person name="Kojima H."/>
            <person name="Fukui M."/>
        </authorList>
    </citation>
    <scope>NUCLEOTIDE SEQUENCE [LARGE SCALE GENOMIC DNA]</scope>
    <source>
        <strain evidence="2 3">28bB2T</strain>
    </source>
</reference>
<evidence type="ECO:0000313" key="3">
    <source>
        <dbReference type="Proteomes" id="UP000425960"/>
    </source>
</evidence>
<keyword evidence="2" id="KW-0645">Protease</keyword>
<dbReference type="CDD" id="cd01066">
    <property type="entry name" value="APP_MetAP"/>
    <property type="match status" value="1"/>
</dbReference>
<dbReference type="SUPFAM" id="SSF55920">
    <property type="entry name" value="Creatinase/aminopeptidase"/>
    <property type="match status" value="1"/>
</dbReference>
<dbReference type="EMBL" id="AP021876">
    <property type="protein sequence ID" value="BBO81105.1"/>
    <property type="molecule type" value="Genomic_DNA"/>
</dbReference>
<feature type="domain" description="Peptidase M24" evidence="1">
    <location>
        <begin position="181"/>
        <end position="386"/>
    </location>
</feature>
<dbReference type="RefSeq" id="WP_155321901.1">
    <property type="nucleotide sequence ID" value="NZ_AP021876.1"/>
</dbReference>
<dbReference type="PANTHER" id="PTHR46112:SF2">
    <property type="entry name" value="XAA-PRO AMINOPEPTIDASE P-RELATED"/>
    <property type="match status" value="1"/>
</dbReference>
<dbReference type="KEGG" id="dov:DSCO28_16710"/>
<keyword evidence="2" id="KW-0378">Hydrolase</keyword>
<dbReference type="InterPro" id="IPR029149">
    <property type="entry name" value="Creatin/AminoP/Spt16_N"/>
</dbReference>
<dbReference type="SUPFAM" id="SSF53092">
    <property type="entry name" value="Creatinase/prolidase N-terminal domain"/>
    <property type="match status" value="1"/>
</dbReference>
<name>A0A5K7ZLE8_9BACT</name>
<dbReference type="AlphaFoldDB" id="A0A5K7ZLE8"/>
<dbReference type="PANTHER" id="PTHR46112">
    <property type="entry name" value="AMINOPEPTIDASE"/>
    <property type="match status" value="1"/>
</dbReference>
<proteinExistence type="predicted"/>
<evidence type="ECO:0000313" key="2">
    <source>
        <dbReference type="EMBL" id="BBO81105.1"/>
    </source>
</evidence>
<protein>
    <submittedName>
        <fullName evidence="2">Aminopeptidase</fullName>
    </submittedName>
</protein>
<gene>
    <name evidence="2" type="ORF">DSCO28_16710</name>
</gene>
<dbReference type="Gene3D" id="3.40.350.10">
    <property type="entry name" value="Creatinase/prolidase N-terminal domain"/>
    <property type="match status" value="1"/>
</dbReference>
<organism evidence="2 3">
    <name type="scientific">Desulfosarcina ovata subsp. sediminis</name>
    <dbReference type="NCBI Taxonomy" id="885957"/>
    <lineage>
        <taxon>Bacteria</taxon>
        <taxon>Pseudomonadati</taxon>
        <taxon>Thermodesulfobacteriota</taxon>
        <taxon>Desulfobacteria</taxon>
        <taxon>Desulfobacterales</taxon>
        <taxon>Desulfosarcinaceae</taxon>
        <taxon>Desulfosarcina</taxon>
    </lineage>
</organism>
<sequence length="406" mass="45172">MTLGIMQSDVEQRIDFAKMRKYKVTRIQEQLAKQDMGAVVLFDPDNVRYASSTALGEWARDKYMRWCIVPREGDPYLFELGSAVKVKNILAPWLPQDHVRPSSPWNRGASGPGCFDNAVKATITNIKTALKQSGVSEMPIGVDMVDMYILEGLKGSGLNIVNGWDVMWDARIIKSPEELALIETAASIADGCYQYISERIRPGVRESDIVADIYGWLLSHGCDRVTGVNCVSGPRSNPHPHDYSDRMIRPGELVFIDIMGHYLGYGTCYYRTFATTKATQRQKDLYQKAYDWVQASIEAVRPGATTTDVANTWPTAKELGFSDELSAMGLCVGHGIGVSIHEKPIISRLFNDYPTVLEPGMHFALETFCGEGGDGARIEQQIIVTETGNKVITQWPCEELMVCAPR</sequence>
<dbReference type="InterPro" id="IPR000994">
    <property type="entry name" value="Pept_M24"/>
</dbReference>
<accession>A0A5K7ZLE8</accession>
<dbReference type="Gene3D" id="3.90.230.10">
    <property type="entry name" value="Creatinase/methionine aminopeptidase superfamily"/>
    <property type="match status" value="1"/>
</dbReference>
<dbReference type="InterPro" id="IPR036005">
    <property type="entry name" value="Creatinase/aminopeptidase-like"/>
</dbReference>
<dbReference type="InterPro" id="IPR050659">
    <property type="entry name" value="Peptidase_M24B"/>
</dbReference>
<evidence type="ECO:0000259" key="1">
    <source>
        <dbReference type="Pfam" id="PF00557"/>
    </source>
</evidence>
<dbReference type="GO" id="GO:0004177">
    <property type="term" value="F:aminopeptidase activity"/>
    <property type="evidence" value="ECO:0007669"/>
    <property type="project" value="UniProtKB-KW"/>
</dbReference>